<organism evidence="4 5">
    <name type="scientific">Cryptosporangium aurantiacum</name>
    <dbReference type="NCBI Taxonomy" id="134849"/>
    <lineage>
        <taxon>Bacteria</taxon>
        <taxon>Bacillati</taxon>
        <taxon>Actinomycetota</taxon>
        <taxon>Actinomycetes</taxon>
        <taxon>Cryptosporangiales</taxon>
        <taxon>Cryptosporangiaceae</taxon>
        <taxon>Cryptosporangium</taxon>
    </lineage>
</organism>
<dbReference type="GO" id="GO:0004165">
    <property type="term" value="F:delta(3)-delta(2)-enoyl-CoA isomerase activity"/>
    <property type="evidence" value="ECO:0007669"/>
    <property type="project" value="UniProtKB-ARBA"/>
</dbReference>
<evidence type="ECO:0000313" key="4">
    <source>
        <dbReference type="EMBL" id="SHN45160.1"/>
    </source>
</evidence>
<evidence type="ECO:0000313" key="5">
    <source>
        <dbReference type="Proteomes" id="UP000184440"/>
    </source>
</evidence>
<accession>A0A1M7RFY8</accession>
<comment type="subcellular location">
    <subcellularLocation>
        <location evidence="1">Peroxisome</location>
    </subcellularLocation>
</comment>
<dbReference type="Pfam" id="PF00378">
    <property type="entry name" value="ECH_1"/>
    <property type="match status" value="1"/>
</dbReference>
<dbReference type="CDD" id="cd06558">
    <property type="entry name" value="crotonase-like"/>
    <property type="match status" value="1"/>
</dbReference>
<keyword evidence="3" id="KW-0413">Isomerase</keyword>
<evidence type="ECO:0000256" key="2">
    <source>
        <dbReference type="ARBA" id="ARBA00023140"/>
    </source>
</evidence>
<proteinExistence type="predicted"/>
<dbReference type="OrthoDB" id="9797151at2"/>
<dbReference type="SUPFAM" id="SSF52096">
    <property type="entry name" value="ClpP/crotonase"/>
    <property type="match status" value="1"/>
</dbReference>
<dbReference type="EMBL" id="FRCS01000011">
    <property type="protein sequence ID" value="SHN45160.1"/>
    <property type="molecule type" value="Genomic_DNA"/>
</dbReference>
<dbReference type="RefSeq" id="WP_073261860.1">
    <property type="nucleotide sequence ID" value="NZ_FRCS01000011.1"/>
</dbReference>
<dbReference type="AlphaFoldDB" id="A0A1M7RFY8"/>
<dbReference type="Proteomes" id="UP000184440">
    <property type="component" value="Unassembled WGS sequence"/>
</dbReference>
<dbReference type="STRING" id="134849.SAMN05443668_111168"/>
<dbReference type="PANTHER" id="PTHR43684">
    <property type="match status" value="1"/>
</dbReference>
<evidence type="ECO:0000256" key="3">
    <source>
        <dbReference type="ARBA" id="ARBA00023235"/>
    </source>
</evidence>
<dbReference type="InterPro" id="IPR029045">
    <property type="entry name" value="ClpP/crotonase-like_dom_sf"/>
</dbReference>
<dbReference type="Gene3D" id="3.90.226.10">
    <property type="entry name" value="2-enoyl-CoA Hydratase, Chain A, domain 1"/>
    <property type="match status" value="1"/>
</dbReference>
<keyword evidence="2" id="KW-0576">Peroxisome</keyword>
<name>A0A1M7RFY8_9ACTN</name>
<dbReference type="InterPro" id="IPR001753">
    <property type="entry name" value="Enoyl-CoA_hydra/iso"/>
</dbReference>
<evidence type="ECO:0000256" key="1">
    <source>
        <dbReference type="ARBA" id="ARBA00004275"/>
    </source>
</evidence>
<keyword evidence="5" id="KW-1185">Reference proteome</keyword>
<sequence>MSTAEGRVRTEDHGRVRVLEFHRPTRANAFDVALYRAATEALLAADGDPEVAALVLTGAGRSFTAGTDLAEMADTAEGSSGPPFDTFLDAVVAFGKPLLAAVNGAGVGLGLTLLAHCDLVLVSENARLRAPFTAMGVVPEAASSYLLPQRMGFQRATEALLTSEWISASSAVESGLALRVCAPDDLLPETIALAQKIAAHPDASVRATKALITASRRDAVADARRREGAAFAEILQSPAMGAAIRGHLASQKGSS</sequence>
<protein>
    <submittedName>
        <fullName evidence="4">Enoyl-CoA hydratase/carnithine racemase</fullName>
    </submittedName>
</protein>
<dbReference type="PANTHER" id="PTHR43684:SF1">
    <property type="entry name" value="ENOYL-COA DELTA ISOMERASE 2"/>
    <property type="match status" value="1"/>
</dbReference>
<gene>
    <name evidence="4" type="ORF">SAMN05443668_111168</name>
</gene>
<dbReference type="InterPro" id="IPR051053">
    <property type="entry name" value="ECH/Chromodomain_protein"/>
</dbReference>
<reference evidence="4 5" key="1">
    <citation type="submission" date="2016-11" db="EMBL/GenBank/DDBJ databases">
        <authorList>
            <person name="Jaros S."/>
            <person name="Januszkiewicz K."/>
            <person name="Wedrychowicz H."/>
        </authorList>
    </citation>
    <scope>NUCLEOTIDE SEQUENCE [LARGE SCALE GENOMIC DNA]</scope>
    <source>
        <strain evidence="4 5">DSM 46144</strain>
    </source>
</reference>